<gene>
    <name evidence="1" type="ORF">H257_15661</name>
</gene>
<protein>
    <submittedName>
        <fullName evidence="1">Uncharacterized protein</fullName>
    </submittedName>
</protein>
<dbReference type="EMBL" id="KI913186">
    <property type="protein sequence ID" value="ETV68338.1"/>
    <property type="molecule type" value="Genomic_DNA"/>
</dbReference>
<dbReference type="VEuPathDB" id="FungiDB:H257_15661"/>
<name>W4FNS0_APHAT</name>
<evidence type="ECO:0000313" key="1">
    <source>
        <dbReference type="EMBL" id="ETV68338.1"/>
    </source>
</evidence>
<sequence length="227" mass="26285">MYHNSNRMFHQYQFPSTTSSHDLYDVEVVTCPDTGALEYVHRRQFDIALPASFLLQMYRDIIGYLLVQENYTPVLSESNGPTTMHSTPLHVPDHIERLHVVTATFQDHPSRHVFVAQQVHRDPQYTSYLHNQRNRSLWYEVLALTPTSSRLRCLFMYSQLFDGCGDPVAFPDEAKCWGFYPSMDQSDGLQRMRFRDQKRAAAARHLSVAQARVLAYVHGRHHAASTK</sequence>
<dbReference type="AlphaFoldDB" id="W4FNS0"/>
<dbReference type="RefSeq" id="XP_009842133.1">
    <property type="nucleotide sequence ID" value="XM_009843831.1"/>
</dbReference>
<organism evidence="1">
    <name type="scientific">Aphanomyces astaci</name>
    <name type="common">Crayfish plague agent</name>
    <dbReference type="NCBI Taxonomy" id="112090"/>
    <lineage>
        <taxon>Eukaryota</taxon>
        <taxon>Sar</taxon>
        <taxon>Stramenopiles</taxon>
        <taxon>Oomycota</taxon>
        <taxon>Saprolegniomycetes</taxon>
        <taxon>Saprolegniales</taxon>
        <taxon>Verrucalvaceae</taxon>
        <taxon>Aphanomyces</taxon>
    </lineage>
</organism>
<dbReference type="OrthoDB" id="65369at2759"/>
<proteinExistence type="predicted"/>
<reference evidence="1" key="1">
    <citation type="submission" date="2013-12" db="EMBL/GenBank/DDBJ databases">
        <title>The Genome Sequence of Aphanomyces astaci APO3.</title>
        <authorList>
            <consortium name="The Broad Institute Genomics Platform"/>
            <person name="Russ C."/>
            <person name="Tyler B."/>
            <person name="van West P."/>
            <person name="Dieguez-Uribeondo J."/>
            <person name="Young S.K."/>
            <person name="Zeng Q."/>
            <person name="Gargeya S."/>
            <person name="Fitzgerald M."/>
            <person name="Abouelleil A."/>
            <person name="Alvarado L."/>
            <person name="Chapman S.B."/>
            <person name="Gainer-Dewar J."/>
            <person name="Goldberg J."/>
            <person name="Griggs A."/>
            <person name="Gujja S."/>
            <person name="Hansen M."/>
            <person name="Howarth C."/>
            <person name="Imamovic A."/>
            <person name="Ireland A."/>
            <person name="Larimer J."/>
            <person name="McCowan C."/>
            <person name="Murphy C."/>
            <person name="Pearson M."/>
            <person name="Poon T.W."/>
            <person name="Priest M."/>
            <person name="Roberts A."/>
            <person name="Saif S."/>
            <person name="Shea T."/>
            <person name="Sykes S."/>
            <person name="Wortman J."/>
            <person name="Nusbaum C."/>
            <person name="Birren B."/>
        </authorList>
    </citation>
    <scope>NUCLEOTIDE SEQUENCE [LARGE SCALE GENOMIC DNA]</scope>
    <source>
        <strain evidence="1">APO3</strain>
    </source>
</reference>
<accession>W4FNS0</accession>
<dbReference type="GeneID" id="20817657"/>